<keyword evidence="7" id="KW-0833">Ubl conjugation pathway</keyword>
<evidence type="ECO:0000256" key="9">
    <source>
        <dbReference type="SAM" id="MobiDB-lite"/>
    </source>
</evidence>
<feature type="compositionally biased region" description="Low complexity" evidence="9">
    <location>
        <begin position="454"/>
        <end position="471"/>
    </location>
</feature>
<feature type="region of interest" description="Disordered" evidence="9">
    <location>
        <begin position="528"/>
        <end position="577"/>
    </location>
</feature>
<comment type="caution">
    <text evidence="11">The sequence shown here is derived from an EMBL/GenBank/DDBJ whole genome shotgun (WGS) entry which is preliminary data.</text>
</comment>
<evidence type="ECO:0000256" key="4">
    <source>
        <dbReference type="ARBA" id="ARBA00022723"/>
    </source>
</evidence>
<evidence type="ECO:0000256" key="5">
    <source>
        <dbReference type="ARBA" id="ARBA00022737"/>
    </source>
</evidence>
<dbReference type="EMBL" id="VXIV02003366">
    <property type="protein sequence ID" value="KAF6017707.1"/>
    <property type="molecule type" value="Genomic_DNA"/>
</dbReference>
<dbReference type="PROSITE" id="PS50330">
    <property type="entry name" value="UIM"/>
    <property type="match status" value="1"/>
</dbReference>
<keyword evidence="6" id="KW-0863">Zinc-finger</keyword>
<dbReference type="CDD" id="cd20361">
    <property type="entry name" value="Rcat_RBR_ANKIB1"/>
    <property type="match status" value="1"/>
</dbReference>
<accession>A0A7J7IVX0</accession>
<evidence type="ECO:0000256" key="8">
    <source>
        <dbReference type="ARBA" id="ARBA00022833"/>
    </source>
</evidence>
<evidence type="ECO:0000256" key="3">
    <source>
        <dbReference type="ARBA" id="ARBA00022679"/>
    </source>
</evidence>
<dbReference type="Gene3D" id="1.20.120.1750">
    <property type="match status" value="1"/>
</dbReference>
<evidence type="ECO:0000256" key="7">
    <source>
        <dbReference type="ARBA" id="ARBA00022786"/>
    </source>
</evidence>
<feature type="compositionally biased region" description="Polar residues" evidence="9">
    <location>
        <begin position="474"/>
        <end position="483"/>
    </location>
</feature>
<protein>
    <recommendedName>
        <fullName evidence="2">RBR-type E3 ubiquitin transferase</fullName>
        <ecNumber evidence="2">2.3.2.31</ecNumber>
    </recommendedName>
</protein>
<feature type="region of interest" description="Disordered" evidence="9">
    <location>
        <begin position="261"/>
        <end position="316"/>
    </location>
</feature>
<dbReference type="PROSITE" id="PS51873">
    <property type="entry name" value="TRIAD"/>
    <property type="match status" value="1"/>
</dbReference>
<evidence type="ECO:0000256" key="2">
    <source>
        <dbReference type="ARBA" id="ARBA00012251"/>
    </source>
</evidence>
<dbReference type="Pfam" id="PF22191">
    <property type="entry name" value="IBR_1"/>
    <property type="match status" value="1"/>
</dbReference>
<evidence type="ECO:0000259" key="10">
    <source>
        <dbReference type="PROSITE" id="PS51873"/>
    </source>
</evidence>
<gene>
    <name evidence="11" type="ORF">EB796_023989</name>
</gene>
<dbReference type="InterPro" id="IPR031127">
    <property type="entry name" value="E3_UB_ligase_RBR"/>
</dbReference>
<sequence>MKTDEFKDINKQSESAANVFWMLSNSKKCPHCKSPIEKNEGCNHMKCSKCKHDFCWVCLEPWKLHNSLTGGFFRCTRFEVVEKVDEHHKSEVSSASEKHQALQELNRFVHYYSRYENHKRSLELEHPLLDQAQQKMAQLISVHTLQREKALRSASTSSFELQNSSLTAAKFIEEAISVLIKARQFLQFTYVFGYYLKDNNVKRMVFELLQTELEEKTEYLSEIVARPYLRTPKEQIVKTTKQLAEKTEEFLSSITNGLLPQGNKGGITPSPFIRNRKGSSSGAWLSDSDDDSSDESTSRRGLCRASNCNKPRLKHSSAPNRHHYYCSLSCLKKDYLSKAKRKSKSQGTNRQIDLLQALEMSRLQLLQDMDSLTTGSSSDASGDDEGASLRQRLGINVTDLPPDPILEHVLRLSQSDYTENQDDDLSLAIAMSLQTADEQRQTIAERALPREYNSPSTLGSAMSGSSSARPPASNPTNLSTNSLGVAKSESVQVAVGDTSYSDESQMLYQARLAELDRAIADLLEESPNTDTIRRTGSDRRSRVIDEETLATSSNANSHPIRRTRSERRSSRKSQQLS</sequence>
<dbReference type="InterPro" id="IPR017907">
    <property type="entry name" value="Znf_RING_CS"/>
</dbReference>
<dbReference type="GO" id="GO:0016567">
    <property type="term" value="P:protein ubiquitination"/>
    <property type="evidence" value="ECO:0007669"/>
    <property type="project" value="InterPro"/>
</dbReference>
<dbReference type="GO" id="GO:0008270">
    <property type="term" value="F:zinc ion binding"/>
    <property type="evidence" value="ECO:0007669"/>
    <property type="project" value="UniProtKB-KW"/>
</dbReference>
<dbReference type="PROSITE" id="PS00518">
    <property type="entry name" value="ZF_RING_1"/>
    <property type="match status" value="1"/>
</dbReference>
<dbReference type="InterPro" id="IPR047564">
    <property type="entry name" value="Rcat_RBR_ANKIB1"/>
</dbReference>
<dbReference type="AlphaFoldDB" id="A0A7J7IVX0"/>
<evidence type="ECO:0000313" key="12">
    <source>
        <dbReference type="Proteomes" id="UP000593567"/>
    </source>
</evidence>
<evidence type="ECO:0000256" key="1">
    <source>
        <dbReference type="ARBA" id="ARBA00001798"/>
    </source>
</evidence>
<dbReference type="SUPFAM" id="SSF57850">
    <property type="entry name" value="RING/U-box"/>
    <property type="match status" value="1"/>
</dbReference>
<feature type="region of interest" description="Disordered" evidence="9">
    <location>
        <begin position="445"/>
        <end position="484"/>
    </location>
</feature>
<evidence type="ECO:0000313" key="11">
    <source>
        <dbReference type="EMBL" id="KAF6017707.1"/>
    </source>
</evidence>
<keyword evidence="8" id="KW-0862">Zinc</keyword>
<dbReference type="SMART" id="SM00647">
    <property type="entry name" value="IBR"/>
    <property type="match status" value="1"/>
</dbReference>
<reference evidence="11" key="1">
    <citation type="submission" date="2020-06" db="EMBL/GenBank/DDBJ databases">
        <title>Draft genome of Bugula neritina, a colonial animal packing powerful symbionts and potential medicines.</title>
        <authorList>
            <person name="Rayko M."/>
        </authorList>
    </citation>
    <scope>NUCLEOTIDE SEQUENCE [LARGE SCALE GENOMIC DNA]</scope>
    <source>
        <strain evidence="11">Kwan_BN1</strain>
    </source>
</reference>
<name>A0A7J7IVX0_BUGNE</name>
<dbReference type="OrthoDB" id="69641at2759"/>
<organism evidence="11 12">
    <name type="scientific">Bugula neritina</name>
    <name type="common">Brown bryozoan</name>
    <name type="synonym">Sertularia neritina</name>
    <dbReference type="NCBI Taxonomy" id="10212"/>
    <lineage>
        <taxon>Eukaryota</taxon>
        <taxon>Metazoa</taxon>
        <taxon>Spiralia</taxon>
        <taxon>Lophotrochozoa</taxon>
        <taxon>Bryozoa</taxon>
        <taxon>Gymnolaemata</taxon>
        <taxon>Cheilostomatida</taxon>
        <taxon>Flustrina</taxon>
        <taxon>Buguloidea</taxon>
        <taxon>Bugulidae</taxon>
        <taxon>Bugula</taxon>
    </lineage>
</organism>
<dbReference type="Proteomes" id="UP000593567">
    <property type="component" value="Unassembled WGS sequence"/>
</dbReference>
<keyword evidence="5" id="KW-0677">Repeat</keyword>
<proteinExistence type="predicted"/>
<dbReference type="InterPro" id="IPR002867">
    <property type="entry name" value="IBR_dom"/>
</dbReference>
<dbReference type="PANTHER" id="PTHR11685">
    <property type="entry name" value="RBR FAMILY RING FINGER AND IBR DOMAIN-CONTAINING"/>
    <property type="match status" value="1"/>
</dbReference>
<feature type="compositionally biased region" description="Basic residues" evidence="9">
    <location>
        <begin position="559"/>
        <end position="571"/>
    </location>
</feature>
<comment type="catalytic activity">
    <reaction evidence="1">
        <text>[E2 ubiquitin-conjugating enzyme]-S-ubiquitinyl-L-cysteine + [acceptor protein]-L-lysine = [E2 ubiquitin-conjugating enzyme]-L-cysteine + [acceptor protein]-N(6)-ubiquitinyl-L-lysine.</text>
        <dbReference type="EC" id="2.3.2.31"/>
    </reaction>
</comment>
<evidence type="ECO:0000256" key="6">
    <source>
        <dbReference type="ARBA" id="ARBA00022771"/>
    </source>
</evidence>
<feature type="compositionally biased region" description="Basic and acidic residues" evidence="9">
    <location>
        <begin position="531"/>
        <end position="545"/>
    </location>
</feature>
<keyword evidence="4" id="KW-0479">Metal-binding</keyword>
<dbReference type="EC" id="2.3.2.31" evidence="2"/>
<keyword evidence="12" id="KW-1185">Reference proteome</keyword>
<dbReference type="InterPro" id="IPR003903">
    <property type="entry name" value="UIM_dom"/>
</dbReference>
<keyword evidence="3" id="KW-0808">Transferase</keyword>
<dbReference type="InterPro" id="IPR044066">
    <property type="entry name" value="TRIAD_supradom"/>
</dbReference>
<dbReference type="GO" id="GO:0061630">
    <property type="term" value="F:ubiquitin protein ligase activity"/>
    <property type="evidence" value="ECO:0007669"/>
    <property type="project" value="UniProtKB-EC"/>
</dbReference>
<feature type="domain" description="RING-type" evidence="10">
    <location>
        <begin position="1"/>
        <end position="79"/>
    </location>
</feature>